<dbReference type="EMBL" id="JAANAS010000116">
    <property type="protein sequence ID" value="NGZ90869.1"/>
    <property type="molecule type" value="Genomic_DNA"/>
</dbReference>
<keyword evidence="3" id="KW-1185">Reference proteome</keyword>
<protein>
    <recommendedName>
        <fullName evidence="4">DUF3149 domain-containing protein</fullName>
    </recommendedName>
</protein>
<dbReference type="Proteomes" id="UP000643701">
    <property type="component" value="Unassembled WGS sequence"/>
</dbReference>
<keyword evidence="1" id="KW-0812">Transmembrane</keyword>
<evidence type="ECO:0000313" key="2">
    <source>
        <dbReference type="EMBL" id="NGZ90869.1"/>
    </source>
</evidence>
<gene>
    <name evidence="2" type="ORF">G7034_11480</name>
</gene>
<accession>A0A967AM68</accession>
<reference evidence="2" key="1">
    <citation type="submission" date="2020-03" db="EMBL/GenBank/DDBJ databases">
        <title>Psychroflexus Maritimus sp. nov., isolate from marine sediment.</title>
        <authorList>
            <person name="Zhong Y.-L."/>
        </authorList>
    </citation>
    <scope>NUCLEOTIDE SEQUENCE</scope>
    <source>
        <strain evidence="2">C1</strain>
    </source>
</reference>
<proteinExistence type="predicted"/>
<sequence length="49" mass="5350">MLFINSLLVNWTNGAIIMTVVFGLVIVGLIGAVYAMANSKKEKKQDHSN</sequence>
<dbReference type="AlphaFoldDB" id="A0A967AM68"/>
<keyword evidence="1" id="KW-1133">Transmembrane helix</keyword>
<feature type="transmembrane region" description="Helical" evidence="1">
    <location>
        <begin position="15"/>
        <end position="37"/>
    </location>
</feature>
<dbReference type="RefSeq" id="WP_166401099.1">
    <property type="nucleotide sequence ID" value="NZ_JAANAS010000116.1"/>
</dbReference>
<evidence type="ECO:0000313" key="3">
    <source>
        <dbReference type="Proteomes" id="UP000643701"/>
    </source>
</evidence>
<keyword evidence="1" id="KW-0472">Membrane</keyword>
<organism evidence="2 3">
    <name type="scientific">Psychroflexus maritimus</name>
    <dbReference type="NCBI Taxonomy" id="2714865"/>
    <lineage>
        <taxon>Bacteria</taxon>
        <taxon>Pseudomonadati</taxon>
        <taxon>Bacteroidota</taxon>
        <taxon>Flavobacteriia</taxon>
        <taxon>Flavobacteriales</taxon>
        <taxon>Flavobacteriaceae</taxon>
        <taxon>Psychroflexus</taxon>
    </lineage>
</organism>
<name>A0A967AM68_9FLAO</name>
<evidence type="ECO:0008006" key="4">
    <source>
        <dbReference type="Google" id="ProtNLM"/>
    </source>
</evidence>
<evidence type="ECO:0000256" key="1">
    <source>
        <dbReference type="SAM" id="Phobius"/>
    </source>
</evidence>
<comment type="caution">
    <text evidence="2">The sequence shown here is derived from an EMBL/GenBank/DDBJ whole genome shotgun (WGS) entry which is preliminary data.</text>
</comment>